<dbReference type="AlphaFoldDB" id="A0A2P6R9Z8"/>
<accession>A0A2P6R9Z8</accession>
<organism evidence="1 2">
    <name type="scientific">Rosa chinensis</name>
    <name type="common">China rose</name>
    <dbReference type="NCBI Taxonomy" id="74649"/>
    <lineage>
        <taxon>Eukaryota</taxon>
        <taxon>Viridiplantae</taxon>
        <taxon>Streptophyta</taxon>
        <taxon>Embryophyta</taxon>
        <taxon>Tracheophyta</taxon>
        <taxon>Spermatophyta</taxon>
        <taxon>Magnoliopsida</taxon>
        <taxon>eudicotyledons</taxon>
        <taxon>Gunneridae</taxon>
        <taxon>Pentapetalae</taxon>
        <taxon>rosids</taxon>
        <taxon>fabids</taxon>
        <taxon>Rosales</taxon>
        <taxon>Rosaceae</taxon>
        <taxon>Rosoideae</taxon>
        <taxon>Rosoideae incertae sedis</taxon>
        <taxon>Rosa</taxon>
    </lineage>
</organism>
<dbReference type="EMBL" id="PDCK01000041">
    <property type="protein sequence ID" value="PRQ43258.1"/>
    <property type="molecule type" value="Genomic_DNA"/>
</dbReference>
<dbReference type="Gramene" id="PRQ43258">
    <property type="protein sequence ID" value="PRQ43258"/>
    <property type="gene ID" value="RchiOBHm_Chr3g0466511"/>
</dbReference>
<protein>
    <submittedName>
        <fullName evidence="1">Uncharacterized protein</fullName>
    </submittedName>
</protein>
<evidence type="ECO:0000313" key="2">
    <source>
        <dbReference type="Proteomes" id="UP000238479"/>
    </source>
</evidence>
<evidence type="ECO:0000313" key="1">
    <source>
        <dbReference type="EMBL" id="PRQ43258.1"/>
    </source>
</evidence>
<comment type="caution">
    <text evidence="1">The sequence shown here is derived from an EMBL/GenBank/DDBJ whole genome shotgun (WGS) entry which is preliminary data.</text>
</comment>
<dbReference type="Proteomes" id="UP000238479">
    <property type="component" value="Chromosome 3"/>
</dbReference>
<name>A0A2P6R9Z8_ROSCH</name>
<reference evidence="1 2" key="1">
    <citation type="journal article" date="2018" name="Nat. Genet.">
        <title>The Rosa genome provides new insights in the design of modern roses.</title>
        <authorList>
            <person name="Bendahmane M."/>
        </authorList>
    </citation>
    <scope>NUCLEOTIDE SEQUENCE [LARGE SCALE GENOMIC DNA]</scope>
    <source>
        <strain evidence="2">cv. Old Blush</strain>
    </source>
</reference>
<gene>
    <name evidence="1" type="ORF">RchiOBHm_Chr3g0466511</name>
</gene>
<sequence length="91" mass="10926">MSPLTRCIIFSINKILSHRRDSLLFFFLHFVKKSKPYRMWNPGSAPGWGASCLIGRIQIRSLHPFVLDMEHEFIFIRQFFGFYDIFSFSFW</sequence>
<keyword evidence="2" id="KW-1185">Reference proteome</keyword>
<proteinExistence type="predicted"/>